<evidence type="ECO:0000313" key="1">
    <source>
        <dbReference type="EMBL" id="MBL6082095.1"/>
    </source>
</evidence>
<name>A0ABS1UC36_9PROT</name>
<sequence>MTGAGNLPRRVAAMEQRMGMGQQPAQIFVYRGLTETVDEALARHFDGKGPPPDAEVVIYGFTPLDEVK</sequence>
<proteinExistence type="predicted"/>
<evidence type="ECO:0000313" key="2">
    <source>
        <dbReference type="Proteomes" id="UP000660885"/>
    </source>
</evidence>
<comment type="caution">
    <text evidence="1">The sequence shown here is derived from an EMBL/GenBank/DDBJ whole genome shotgun (WGS) entry which is preliminary data.</text>
</comment>
<protein>
    <submittedName>
        <fullName evidence="1">Uncharacterized protein</fullName>
    </submittedName>
</protein>
<keyword evidence="2" id="KW-1185">Reference proteome</keyword>
<dbReference type="EMBL" id="JAETWB010000047">
    <property type="protein sequence ID" value="MBL6082095.1"/>
    <property type="molecule type" value="Genomic_DNA"/>
</dbReference>
<organism evidence="1 2">
    <name type="scientific">Belnapia arida</name>
    <dbReference type="NCBI Taxonomy" id="2804533"/>
    <lineage>
        <taxon>Bacteria</taxon>
        <taxon>Pseudomonadati</taxon>
        <taxon>Pseudomonadota</taxon>
        <taxon>Alphaproteobacteria</taxon>
        <taxon>Acetobacterales</taxon>
        <taxon>Roseomonadaceae</taxon>
        <taxon>Belnapia</taxon>
    </lineage>
</organism>
<accession>A0ABS1UC36</accession>
<dbReference type="Proteomes" id="UP000660885">
    <property type="component" value="Unassembled WGS sequence"/>
</dbReference>
<reference evidence="1 2" key="1">
    <citation type="submission" date="2021-01" db="EMBL/GenBank/DDBJ databases">
        <title>Belnapia mucosa sp. nov. and Belnapia arida sp. nov., isolated from the Tabernas Desert (Almeria, Spain).</title>
        <authorList>
            <person name="Molina-Menor E."/>
            <person name="Vidal-Verdu A."/>
            <person name="Calonge A."/>
            <person name="Satari L."/>
            <person name="Pereto J."/>
            <person name="Porcar M."/>
        </authorList>
    </citation>
    <scope>NUCLEOTIDE SEQUENCE [LARGE SCALE GENOMIC DNA]</scope>
    <source>
        <strain evidence="1 2">T18</strain>
    </source>
</reference>
<gene>
    <name evidence="1" type="ORF">JMJ56_29390</name>
</gene>